<dbReference type="InterPro" id="IPR051200">
    <property type="entry name" value="Host-pathogen_enzymatic-act"/>
</dbReference>
<evidence type="ECO:0000313" key="2">
    <source>
        <dbReference type="EMBL" id="MER2998631.1"/>
    </source>
</evidence>
<sequence>MKKFMKLRSFAMAALLFTSAFGFSSCEKDTEVAPIIENDKVRGPYDQKGVFILNEGNFGTPNGSISFLSDSAGYQVQNNIFSAANAGRALGDVVQDMVLHDTLAYIVANNSNKIEVVNAFTFKTVAVVENLQQPRYFAALNGDKGYVTEWVNYGSNGRVSVINLKTNEIIKSIPVGAMPEQLLISDGKLYVANSGGNTISVINTTTDVVVNTMQVPDGPSEFVQDKNGTIWVLGAGKVVYTADWSAIDYEKTTAGSLSSFTDPLKGVQTITFPSNQSVPKNLAINGTGDKLYYNYQGKTMAYPVSGTVGSPTVVIDRSFYGMEVDPETGNIYGSDENGFSGDGTVFIYNADGQKLKEFRAGIAPNGFVFN</sequence>
<accession>A0ABV1RW60</accession>
<dbReference type="InterPro" id="IPR015943">
    <property type="entry name" value="WD40/YVTN_repeat-like_dom_sf"/>
</dbReference>
<gene>
    <name evidence="2" type="ORF">ABS362_13840</name>
</gene>
<keyword evidence="3" id="KW-1185">Reference proteome</keyword>
<proteinExistence type="predicted"/>
<name>A0ABV1RW60_9BACT</name>
<dbReference type="PANTHER" id="PTHR47197:SF3">
    <property type="entry name" value="DIHYDRO-HEME D1 DEHYDROGENASE"/>
    <property type="match status" value="1"/>
</dbReference>
<dbReference type="PANTHER" id="PTHR47197">
    <property type="entry name" value="PROTEIN NIRF"/>
    <property type="match status" value="1"/>
</dbReference>
<dbReference type="Pfam" id="PF16819">
    <property type="entry name" value="DUF5074"/>
    <property type="match status" value="1"/>
</dbReference>
<keyword evidence="1" id="KW-0732">Signal</keyword>
<feature type="chain" id="PRO_5046317975" evidence="1">
    <location>
        <begin position="23"/>
        <end position="370"/>
    </location>
</feature>
<organism evidence="2 3">
    <name type="scientific">Pontibacter populi</name>
    <dbReference type="NCBI Taxonomy" id="890055"/>
    <lineage>
        <taxon>Bacteria</taxon>
        <taxon>Pseudomonadati</taxon>
        <taxon>Bacteroidota</taxon>
        <taxon>Cytophagia</taxon>
        <taxon>Cytophagales</taxon>
        <taxon>Hymenobacteraceae</taxon>
        <taxon>Pontibacter</taxon>
    </lineage>
</organism>
<dbReference type="Gene3D" id="2.130.10.10">
    <property type="entry name" value="YVTN repeat-like/Quinoprotein amine dehydrogenase"/>
    <property type="match status" value="1"/>
</dbReference>
<dbReference type="PROSITE" id="PS51257">
    <property type="entry name" value="PROKAR_LIPOPROTEIN"/>
    <property type="match status" value="1"/>
</dbReference>
<dbReference type="RefSeq" id="WP_350413085.1">
    <property type="nucleotide sequence ID" value="NZ_JBEOKT010000012.1"/>
</dbReference>
<comment type="caution">
    <text evidence="2">The sequence shown here is derived from an EMBL/GenBank/DDBJ whole genome shotgun (WGS) entry which is preliminary data.</text>
</comment>
<evidence type="ECO:0000313" key="3">
    <source>
        <dbReference type="Proteomes" id="UP001476807"/>
    </source>
</evidence>
<evidence type="ECO:0000256" key="1">
    <source>
        <dbReference type="SAM" id="SignalP"/>
    </source>
</evidence>
<dbReference type="Proteomes" id="UP001476807">
    <property type="component" value="Unassembled WGS sequence"/>
</dbReference>
<dbReference type="EMBL" id="JBEOKT010000012">
    <property type="protein sequence ID" value="MER2998631.1"/>
    <property type="molecule type" value="Genomic_DNA"/>
</dbReference>
<feature type="signal peptide" evidence="1">
    <location>
        <begin position="1"/>
        <end position="22"/>
    </location>
</feature>
<dbReference type="NCBIfam" id="TIGR02276">
    <property type="entry name" value="beta_rpt_yvtn"/>
    <property type="match status" value="1"/>
</dbReference>
<dbReference type="InterPro" id="IPR031815">
    <property type="entry name" value="DUF5074"/>
</dbReference>
<reference evidence="2 3" key="1">
    <citation type="submission" date="2024-06" db="EMBL/GenBank/DDBJ databases">
        <title>Pontibacter populi HYL7-15.</title>
        <authorList>
            <person name="Kim M.K."/>
        </authorList>
    </citation>
    <scope>NUCLEOTIDE SEQUENCE [LARGE SCALE GENOMIC DNA]</scope>
    <source>
        <strain evidence="2 3">HYL7-15</strain>
    </source>
</reference>
<dbReference type="InterPro" id="IPR011964">
    <property type="entry name" value="YVTN_b-propeller_repeat"/>
</dbReference>
<dbReference type="SUPFAM" id="SSF63829">
    <property type="entry name" value="Calcium-dependent phosphotriesterase"/>
    <property type="match status" value="1"/>
</dbReference>
<protein>
    <submittedName>
        <fullName evidence="2">DUF5074 domain-containing protein</fullName>
    </submittedName>
</protein>